<dbReference type="Proteomes" id="UP000002420">
    <property type="component" value="Chromosome"/>
</dbReference>
<dbReference type="eggNOG" id="COG1127">
    <property type="taxonomic scope" value="Bacteria"/>
</dbReference>
<dbReference type="InterPro" id="IPR027417">
    <property type="entry name" value="P-loop_NTPase"/>
</dbReference>
<dbReference type="InterPro" id="IPR050086">
    <property type="entry name" value="MetN_ABC_transporter-like"/>
</dbReference>
<dbReference type="Gene3D" id="3.40.50.300">
    <property type="entry name" value="P-loop containing nucleotide triphosphate hydrolases"/>
    <property type="match status" value="1"/>
</dbReference>
<evidence type="ECO:0000256" key="2">
    <source>
        <dbReference type="ARBA" id="ARBA00005417"/>
    </source>
</evidence>
<proteinExistence type="inferred from homology"/>
<keyword evidence="3" id="KW-0813">Transport</keyword>
<evidence type="ECO:0000259" key="6">
    <source>
        <dbReference type="Pfam" id="PF00005"/>
    </source>
</evidence>
<dbReference type="AlphaFoldDB" id="B3E1S1"/>
<dbReference type="OrthoDB" id="5394618at2"/>
<organism evidence="7 8">
    <name type="scientific">Trichlorobacter lovleyi (strain ATCC BAA-1151 / DSM 17278 / SZ)</name>
    <name type="common">Geobacter lovleyi</name>
    <dbReference type="NCBI Taxonomy" id="398767"/>
    <lineage>
        <taxon>Bacteria</taxon>
        <taxon>Pseudomonadati</taxon>
        <taxon>Thermodesulfobacteriota</taxon>
        <taxon>Desulfuromonadia</taxon>
        <taxon>Geobacterales</taxon>
        <taxon>Geobacteraceae</taxon>
        <taxon>Trichlorobacter</taxon>
    </lineage>
</organism>
<evidence type="ECO:0000313" key="7">
    <source>
        <dbReference type="EMBL" id="ACD95571.1"/>
    </source>
</evidence>
<evidence type="ECO:0000256" key="3">
    <source>
        <dbReference type="ARBA" id="ARBA00022448"/>
    </source>
</evidence>
<dbReference type="RefSeq" id="WP_012469910.1">
    <property type="nucleotide sequence ID" value="NC_010814.1"/>
</dbReference>
<dbReference type="GO" id="GO:0005886">
    <property type="term" value="C:plasma membrane"/>
    <property type="evidence" value="ECO:0007669"/>
    <property type="project" value="UniProtKB-SubCell"/>
</dbReference>
<evidence type="ECO:0000256" key="5">
    <source>
        <dbReference type="ARBA" id="ARBA00023136"/>
    </source>
</evidence>
<gene>
    <name evidence="7" type="ordered locus">Glov_1855</name>
</gene>
<feature type="domain" description="ABC transporter" evidence="6">
    <location>
        <begin position="42"/>
        <end position="160"/>
    </location>
</feature>
<evidence type="ECO:0000256" key="4">
    <source>
        <dbReference type="ARBA" id="ARBA00022475"/>
    </source>
</evidence>
<sequence>MPVLLELRDLTIPGVASHLNLSLQQGQVILCKTAGEQETKQLLQVVIGEARPETGSVLLDELPLHELDREQLLRVRRTISTVTAQAGLISNLKVWENITLPLLYHHGAVSDTAAEQALLLLEKLGYRGNIWALPGHLSYTERIITAFVRAAVSSPRLMVYAECLDDLPSPQRDLLLQQAMALQNQTDAPTALFITTGDIQLPLLVPDITCDLRYNPPQITRQT</sequence>
<dbReference type="PANTHER" id="PTHR43166">
    <property type="entry name" value="AMINO ACID IMPORT ATP-BINDING PROTEIN"/>
    <property type="match status" value="1"/>
</dbReference>
<dbReference type="SUPFAM" id="SSF52540">
    <property type="entry name" value="P-loop containing nucleoside triphosphate hydrolases"/>
    <property type="match status" value="1"/>
</dbReference>
<evidence type="ECO:0000313" key="8">
    <source>
        <dbReference type="Proteomes" id="UP000002420"/>
    </source>
</evidence>
<dbReference type="STRING" id="398767.Glov_1855"/>
<reference evidence="7 8" key="1">
    <citation type="submission" date="2008-05" db="EMBL/GenBank/DDBJ databases">
        <title>Complete sequence of chromosome of Geobacter lovleyi SZ.</title>
        <authorList>
            <consortium name="US DOE Joint Genome Institute"/>
            <person name="Lucas S."/>
            <person name="Copeland A."/>
            <person name="Lapidus A."/>
            <person name="Glavina del Rio T."/>
            <person name="Dalin E."/>
            <person name="Tice H."/>
            <person name="Bruce D."/>
            <person name="Goodwin L."/>
            <person name="Pitluck S."/>
            <person name="Chertkov O."/>
            <person name="Meincke L."/>
            <person name="Brettin T."/>
            <person name="Detter J.C."/>
            <person name="Han C."/>
            <person name="Tapia R."/>
            <person name="Kuske C.R."/>
            <person name="Schmutz J."/>
            <person name="Larimer F."/>
            <person name="Land M."/>
            <person name="Hauser L."/>
            <person name="Kyrpides N."/>
            <person name="Mikhailova N."/>
            <person name="Sung Y."/>
            <person name="Fletcher K.E."/>
            <person name="Ritalahti K.M."/>
            <person name="Loeffler F.E."/>
            <person name="Richardson P."/>
        </authorList>
    </citation>
    <scope>NUCLEOTIDE SEQUENCE [LARGE SCALE GENOMIC DNA]</scope>
    <source>
        <strain evidence="8">ATCC BAA-1151 / DSM 17278 / SZ</strain>
    </source>
</reference>
<dbReference type="InterPro" id="IPR003439">
    <property type="entry name" value="ABC_transporter-like_ATP-bd"/>
</dbReference>
<dbReference type="KEGG" id="glo:Glov_1855"/>
<name>B3E1S1_TRIL1</name>
<dbReference type="EMBL" id="CP001089">
    <property type="protein sequence ID" value="ACD95571.1"/>
    <property type="molecule type" value="Genomic_DNA"/>
</dbReference>
<dbReference type="Pfam" id="PF00005">
    <property type="entry name" value="ABC_tran"/>
    <property type="match status" value="1"/>
</dbReference>
<comment type="similarity">
    <text evidence="2">Belongs to the ABC transporter superfamily.</text>
</comment>
<protein>
    <submittedName>
        <fullName evidence="7">ABC-type transport system involved in resistance to organic solvents ATPase component-like protein</fullName>
    </submittedName>
</protein>
<evidence type="ECO:0000256" key="1">
    <source>
        <dbReference type="ARBA" id="ARBA00004202"/>
    </source>
</evidence>
<accession>B3E1S1</accession>
<keyword evidence="4" id="KW-1003">Cell membrane</keyword>
<dbReference type="GO" id="GO:0005524">
    <property type="term" value="F:ATP binding"/>
    <property type="evidence" value="ECO:0007669"/>
    <property type="project" value="InterPro"/>
</dbReference>
<dbReference type="PANTHER" id="PTHR43166:SF9">
    <property type="entry name" value="GLUTAMATE_ASPARTATE IMPORT ATP-BINDING PROTEIN GLTL"/>
    <property type="match status" value="1"/>
</dbReference>
<keyword evidence="8" id="KW-1185">Reference proteome</keyword>
<dbReference type="HOGENOM" id="CLU_1259936_0_0_7"/>
<comment type="subcellular location">
    <subcellularLocation>
        <location evidence="1">Cell membrane</location>
        <topology evidence="1">Peripheral membrane protein</topology>
    </subcellularLocation>
</comment>
<keyword evidence="5" id="KW-0472">Membrane</keyword>
<dbReference type="GO" id="GO:0016887">
    <property type="term" value="F:ATP hydrolysis activity"/>
    <property type="evidence" value="ECO:0007669"/>
    <property type="project" value="InterPro"/>
</dbReference>